<gene>
    <name evidence="2" type="ORF">J2W31_005528</name>
</gene>
<name>A0AAW8D6K1_9BURK</name>
<dbReference type="InterPro" id="IPR041494">
    <property type="entry name" value="PIN7"/>
</dbReference>
<accession>A0AAW8D6K1</accession>
<protein>
    <recommendedName>
        <fullName evidence="1">PIN-like domain-containing protein</fullName>
    </recommendedName>
</protein>
<dbReference type="AlphaFoldDB" id="A0AAW8D6K1"/>
<feature type="domain" description="PIN-like" evidence="1">
    <location>
        <begin position="6"/>
        <end position="93"/>
    </location>
</feature>
<dbReference type="Pfam" id="PF18475">
    <property type="entry name" value="PIN7"/>
    <property type="match status" value="1"/>
</dbReference>
<proteinExistence type="predicted"/>
<evidence type="ECO:0000313" key="3">
    <source>
        <dbReference type="Proteomes" id="UP001242045"/>
    </source>
</evidence>
<dbReference type="Proteomes" id="UP001242045">
    <property type="component" value="Unassembled WGS sequence"/>
</dbReference>
<comment type="caution">
    <text evidence="2">The sequence shown here is derived from an EMBL/GenBank/DDBJ whole genome shotgun (WGS) entry which is preliminary data.</text>
</comment>
<evidence type="ECO:0000313" key="2">
    <source>
        <dbReference type="EMBL" id="MDP9896393.1"/>
    </source>
</evidence>
<sequence length="186" mass="20477">MQPEALSVLHEEHFRLIVFVGATQAKVAFDTAAALQRMGDRASYIKISGSGPNALDFHIAFYIGQLSLQDASPYFHIISKDTGFDPLIQHLKDRKILAARWRDVGEIPLLKVLNAKRPGEKIAVIVAHLQLRGSARPRKVKTLSNTINALFQNALPESELVALINELQAQALISISDNNVSYSLPA</sequence>
<reference evidence="2" key="1">
    <citation type="submission" date="2023-07" db="EMBL/GenBank/DDBJ databases">
        <title>Sorghum-associated microbial communities from plants grown in Nebraska, USA.</title>
        <authorList>
            <person name="Schachtman D."/>
        </authorList>
    </citation>
    <scope>NUCLEOTIDE SEQUENCE</scope>
    <source>
        <strain evidence="2">DS3754</strain>
    </source>
</reference>
<dbReference type="EMBL" id="JAUSRD010000017">
    <property type="protein sequence ID" value="MDP9896393.1"/>
    <property type="molecule type" value="Genomic_DNA"/>
</dbReference>
<evidence type="ECO:0000259" key="1">
    <source>
        <dbReference type="Pfam" id="PF18475"/>
    </source>
</evidence>
<organism evidence="2 3">
    <name type="scientific">Variovorax boronicumulans</name>
    <dbReference type="NCBI Taxonomy" id="436515"/>
    <lineage>
        <taxon>Bacteria</taxon>
        <taxon>Pseudomonadati</taxon>
        <taxon>Pseudomonadota</taxon>
        <taxon>Betaproteobacteria</taxon>
        <taxon>Burkholderiales</taxon>
        <taxon>Comamonadaceae</taxon>
        <taxon>Variovorax</taxon>
    </lineage>
</organism>